<dbReference type="RefSeq" id="WP_340331732.1">
    <property type="nucleotide sequence ID" value="NZ_JAZHOF010000010.1"/>
</dbReference>
<evidence type="ECO:0000313" key="2">
    <source>
        <dbReference type="EMBL" id="MEJ8574028.1"/>
    </source>
</evidence>
<keyword evidence="3" id="KW-1185">Reference proteome</keyword>
<evidence type="ECO:0000313" key="3">
    <source>
        <dbReference type="Proteomes" id="UP001378188"/>
    </source>
</evidence>
<sequence length="62" mass="6401">MRRDAGITVLAALAMATVVAAAVPAIAAVCPEGETKFRNGVFYTCTCYGGGDGGKTCFWKPD</sequence>
<protein>
    <submittedName>
        <fullName evidence="2">Uncharacterized protein</fullName>
    </submittedName>
</protein>
<comment type="caution">
    <text evidence="2">The sequence shown here is derived from an EMBL/GenBank/DDBJ whole genome shotgun (WGS) entry which is preliminary data.</text>
</comment>
<dbReference type="AlphaFoldDB" id="A0AAW9RUN8"/>
<accession>A0AAW9RUN8</accession>
<name>A0AAW9RUN8_9HYPH</name>
<gene>
    <name evidence="2" type="ORF">V3328_21255</name>
</gene>
<proteinExistence type="predicted"/>
<dbReference type="Proteomes" id="UP001378188">
    <property type="component" value="Unassembled WGS sequence"/>
</dbReference>
<reference evidence="2 3" key="1">
    <citation type="submission" date="2024-02" db="EMBL/GenBank/DDBJ databases">
        <title>Genome analysis and characterization of Microbaculum marinisediminis sp. nov., isolated from marine sediment.</title>
        <authorList>
            <person name="Du Z.-J."/>
            <person name="Ye Y.-Q."/>
            <person name="Zhang Z.-R."/>
            <person name="Yuan S.-M."/>
            <person name="Zhang X.-Y."/>
        </authorList>
    </citation>
    <scope>NUCLEOTIDE SEQUENCE [LARGE SCALE GENOMIC DNA]</scope>
    <source>
        <strain evidence="2 3">SDUM1044001</strain>
    </source>
</reference>
<feature type="chain" id="PRO_5043802061" evidence="1">
    <location>
        <begin position="28"/>
        <end position="62"/>
    </location>
</feature>
<feature type="signal peptide" evidence="1">
    <location>
        <begin position="1"/>
        <end position="27"/>
    </location>
</feature>
<organism evidence="2 3">
    <name type="scientific">Microbaculum marinum</name>
    <dbReference type="NCBI Taxonomy" id="1764581"/>
    <lineage>
        <taxon>Bacteria</taxon>
        <taxon>Pseudomonadati</taxon>
        <taxon>Pseudomonadota</taxon>
        <taxon>Alphaproteobacteria</taxon>
        <taxon>Hyphomicrobiales</taxon>
        <taxon>Tepidamorphaceae</taxon>
        <taxon>Microbaculum</taxon>
    </lineage>
</organism>
<dbReference type="EMBL" id="JAZHOF010000010">
    <property type="protein sequence ID" value="MEJ8574028.1"/>
    <property type="molecule type" value="Genomic_DNA"/>
</dbReference>
<evidence type="ECO:0000256" key="1">
    <source>
        <dbReference type="SAM" id="SignalP"/>
    </source>
</evidence>
<keyword evidence="1" id="KW-0732">Signal</keyword>